<feature type="non-terminal residue" evidence="11">
    <location>
        <position position="212"/>
    </location>
</feature>
<comment type="similarity">
    <text evidence="2">Belongs to the HAUS1 family.</text>
</comment>
<evidence type="ECO:0000313" key="11">
    <source>
        <dbReference type="EMBL" id="NWU87056.1"/>
    </source>
</evidence>
<dbReference type="GO" id="GO:0005874">
    <property type="term" value="C:microtubule"/>
    <property type="evidence" value="ECO:0007669"/>
    <property type="project" value="UniProtKB-KW"/>
</dbReference>
<evidence type="ECO:0000313" key="12">
    <source>
        <dbReference type="Proteomes" id="UP000550309"/>
    </source>
</evidence>
<dbReference type="GO" id="GO:0070652">
    <property type="term" value="C:HAUS complex"/>
    <property type="evidence" value="ECO:0007669"/>
    <property type="project" value="InterPro"/>
</dbReference>
<evidence type="ECO:0000256" key="6">
    <source>
        <dbReference type="ARBA" id="ARBA00022776"/>
    </source>
</evidence>
<dbReference type="GO" id="GO:0005829">
    <property type="term" value="C:cytosol"/>
    <property type="evidence" value="ECO:0007669"/>
    <property type="project" value="TreeGrafter"/>
</dbReference>
<evidence type="ECO:0000256" key="4">
    <source>
        <dbReference type="ARBA" id="ARBA00022618"/>
    </source>
</evidence>
<keyword evidence="7 10" id="KW-0175">Coiled coil</keyword>
<dbReference type="PRINTS" id="PR02087">
    <property type="entry name" value="HAUSAUGMINL1"/>
</dbReference>
<evidence type="ECO:0000256" key="2">
    <source>
        <dbReference type="ARBA" id="ARBA00005479"/>
    </source>
</evidence>
<reference evidence="11 12" key="1">
    <citation type="submission" date="2019-09" db="EMBL/GenBank/DDBJ databases">
        <title>Bird 10,000 Genomes (B10K) Project - Family phase.</title>
        <authorList>
            <person name="Zhang G."/>
        </authorList>
    </citation>
    <scope>NUCLEOTIDE SEQUENCE [LARGE SCALE GENOMIC DNA]</scope>
    <source>
        <strain evidence="11">B10K-DU-028-75</strain>
        <tissue evidence="11">Mixed tissue sample</tissue>
    </source>
</reference>
<organism evidence="11 12">
    <name type="scientific">Onychorhynchus coronatus</name>
    <name type="common">Royal flycatcher</name>
    <dbReference type="NCBI Taxonomy" id="360224"/>
    <lineage>
        <taxon>Eukaryota</taxon>
        <taxon>Metazoa</taxon>
        <taxon>Chordata</taxon>
        <taxon>Craniata</taxon>
        <taxon>Vertebrata</taxon>
        <taxon>Euteleostomi</taxon>
        <taxon>Archelosauria</taxon>
        <taxon>Archosauria</taxon>
        <taxon>Dinosauria</taxon>
        <taxon>Saurischia</taxon>
        <taxon>Theropoda</taxon>
        <taxon>Coelurosauria</taxon>
        <taxon>Aves</taxon>
        <taxon>Neognathae</taxon>
        <taxon>Neoaves</taxon>
        <taxon>Telluraves</taxon>
        <taxon>Australaves</taxon>
        <taxon>Passeriformes</taxon>
        <taxon>Tyrannidae</taxon>
        <taxon>Onychorhynchus</taxon>
    </lineage>
</organism>
<evidence type="ECO:0000256" key="3">
    <source>
        <dbReference type="ARBA" id="ARBA00022490"/>
    </source>
</evidence>
<dbReference type="Proteomes" id="UP000550309">
    <property type="component" value="Unassembled WGS sequence"/>
</dbReference>
<evidence type="ECO:0000256" key="9">
    <source>
        <dbReference type="ARBA" id="ARBA00023306"/>
    </source>
</evidence>
<protein>
    <submittedName>
        <fullName evidence="11">HAUS1 protein</fullName>
    </submittedName>
</protein>
<keyword evidence="6" id="KW-0498">Mitosis</keyword>
<evidence type="ECO:0000256" key="5">
    <source>
        <dbReference type="ARBA" id="ARBA00022701"/>
    </source>
</evidence>
<keyword evidence="9" id="KW-0131">Cell cycle</keyword>
<dbReference type="OrthoDB" id="5372507at2759"/>
<comment type="caution">
    <text evidence="11">The sequence shown here is derived from an EMBL/GenBank/DDBJ whole genome shotgun (WGS) entry which is preliminary data.</text>
</comment>
<proteinExistence type="inferred from homology"/>
<keyword evidence="3" id="KW-0963">Cytoplasm</keyword>
<keyword evidence="8" id="KW-0206">Cytoskeleton</keyword>
<keyword evidence="4" id="KW-0132">Cell division</keyword>
<keyword evidence="12" id="KW-1185">Reference proteome</keyword>
<name>A0A7K6ADE1_ONYCO</name>
<dbReference type="GO" id="GO:0007098">
    <property type="term" value="P:centrosome cycle"/>
    <property type="evidence" value="ECO:0007669"/>
    <property type="project" value="TreeGrafter"/>
</dbReference>
<comment type="subcellular location">
    <subcellularLocation>
        <location evidence="1">Cytoplasm</location>
        <location evidence="1">Cytoskeleton</location>
        <location evidence="1">Spindle</location>
    </subcellularLocation>
</comment>
<accession>A0A7K6ADE1</accession>
<evidence type="ECO:0000256" key="1">
    <source>
        <dbReference type="ARBA" id="ARBA00004186"/>
    </source>
</evidence>
<dbReference type="EMBL" id="VZRK01000607">
    <property type="protein sequence ID" value="NWU87056.1"/>
    <property type="molecule type" value="Genomic_DNA"/>
</dbReference>
<keyword evidence="5" id="KW-0493">Microtubule</keyword>
<evidence type="ECO:0000256" key="10">
    <source>
        <dbReference type="SAM" id="Coils"/>
    </source>
</evidence>
<dbReference type="GO" id="GO:0005819">
    <property type="term" value="C:spindle"/>
    <property type="evidence" value="ECO:0007669"/>
    <property type="project" value="UniProtKB-SubCell"/>
</dbReference>
<dbReference type="PANTHER" id="PTHR31570:SF1">
    <property type="entry name" value="HAUS AUGMIN-LIKE COMPLEX SUBUNIT 1"/>
    <property type="match status" value="1"/>
</dbReference>
<dbReference type="GO" id="GO:0051301">
    <property type="term" value="P:cell division"/>
    <property type="evidence" value="ECO:0007669"/>
    <property type="project" value="UniProtKB-KW"/>
</dbReference>
<dbReference type="AlphaFoldDB" id="A0A7K6ADE1"/>
<dbReference type="PANTHER" id="PTHR31570">
    <property type="entry name" value="HAUS AUGMIN-LIKE COMPLEX SUBUNIT 1"/>
    <property type="match status" value="1"/>
</dbReference>
<feature type="non-terminal residue" evidence="11">
    <location>
        <position position="1"/>
    </location>
</feature>
<evidence type="ECO:0000256" key="8">
    <source>
        <dbReference type="ARBA" id="ARBA00023212"/>
    </source>
</evidence>
<evidence type="ECO:0000256" key="7">
    <source>
        <dbReference type="ARBA" id="ARBA00023054"/>
    </source>
</evidence>
<feature type="coiled-coil region" evidence="10">
    <location>
        <begin position="137"/>
        <end position="192"/>
    </location>
</feature>
<dbReference type="Pfam" id="PF25762">
    <property type="entry name" value="HAUS1"/>
    <property type="match status" value="1"/>
</dbReference>
<sequence length="212" mass="24480">QISLWLKKICGDQVIPSYEVNERTVDILHDLMGCCEDRERDVSLLIEDMKHQDTVHEAATKKMQDIFEDLGNSPLSLPRKASGYLSSLAKSAQILETKDTSLISLFCAVNNMISEQFETKQKNREMQRKLDVTKEKLTSALMLKKKLLEDIENLEESQAQEYVKRESRSQILRYLRDKSLELTIRIRNAEKELIARGLDRSLTHKALVQLSE</sequence>
<gene>
    <name evidence="11" type="primary">Haus1</name>
    <name evidence="11" type="ORF">ONYCOR_R04262</name>
</gene>
<dbReference type="InterPro" id="IPR026243">
    <property type="entry name" value="HAUS1"/>
</dbReference>
<dbReference type="GO" id="GO:0051225">
    <property type="term" value="P:spindle assembly"/>
    <property type="evidence" value="ECO:0007669"/>
    <property type="project" value="InterPro"/>
</dbReference>